<dbReference type="Proteomes" id="UP000315971">
    <property type="component" value="Unassembled WGS sequence"/>
</dbReference>
<dbReference type="EMBL" id="FXSZ01000004">
    <property type="protein sequence ID" value="SMO58049.1"/>
    <property type="molecule type" value="Genomic_DNA"/>
</dbReference>
<evidence type="ECO:0000313" key="1">
    <source>
        <dbReference type="EMBL" id="SMO58049.1"/>
    </source>
</evidence>
<proteinExistence type="predicted"/>
<name>A0A521CF45_9SPHI</name>
<evidence type="ECO:0008006" key="3">
    <source>
        <dbReference type="Google" id="ProtNLM"/>
    </source>
</evidence>
<organism evidence="1 2">
    <name type="scientific">Solitalea koreensis</name>
    <dbReference type="NCBI Taxonomy" id="543615"/>
    <lineage>
        <taxon>Bacteria</taxon>
        <taxon>Pseudomonadati</taxon>
        <taxon>Bacteroidota</taxon>
        <taxon>Sphingobacteriia</taxon>
        <taxon>Sphingobacteriales</taxon>
        <taxon>Sphingobacteriaceae</taxon>
        <taxon>Solitalea</taxon>
    </lineage>
</organism>
<accession>A0A521CF45</accession>
<dbReference type="AlphaFoldDB" id="A0A521CF45"/>
<keyword evidence="2" id="KW-1185">Reference proteome</keyword>
<evidence type="ECO:0000313" key="2">
    <source>
        <dbReference type="Proteomes" id="UP000315971"/>
    </source>
</evidence>
<protein>
    <recommendedName>
        <fullName evidence="3">Outer membrane protein beta-barrel domain-containing protein</fullName>
    </recommendedName>
</protein>
<sequence length="221" mass="24833">MSVLLCWLSVNCNAQLVYTSYSAGIEGGATFAFMDAENPITSSAFGVTLDANVTPYSFFKLEFQTGKLEGGSETTVRQFTNKYNYIGVTYNQGLGDLLNFNPNKLHKFYKSIYAGLGLGLIFNNITDIKAVADSTQGISIYNKNNEIVFPLNIGYTYHYRTKTGLNPFSATINYQFTLSFSDVLDGYEWNPASHSKDFYGFVSLGVKYNFGKEQIYYRLRK</sequence>
<gene>
    <name evidence="1" type="ORF">SAMN06265350_10413</name>
</gene>
<reference evidence="1 2" key="1">
    <citation type="submission" date="2017-05" db="EMBL/GenBank/DDBJ databases">
        <authorList>
            <person name="Varghese N."/>
            <person name="Submissions S."/>
        </authorList>
    </citation>
    <scope>NUCLEOTIDE SEQUENCE [LARGE SCALE GENOMIC DNA]</scope>
    <source>
        <strain evidence="1 2">DSM 21342</strain>
    </source>
</reference>